<dbReference type="AlphaFoldDB" id="A0A843V583"/>
<organism evidence="3 4">
    <name type="scientific">Colocasia esculenta</name>
    <name type="common">Wild taro</name>
    <name type="synonym">Arum esculentum</name>
    <dbReference type="NCBI Taxonomy" id="4460"/>
    <lineage>
        <taxon>Eukaryota</taxon>
        <taxon>Viridiplantae</taxon>
        <taxon>Streptophyta</taxon>
        <taxon>Embryophyta</taxon>
        <taxon>Tracheophyta</taxon>
        <taxon>Spermatophyta</taxon>
        <taxon>Magnoliopsida</taxon>
        <taxon>Liliopsida</taxon>
        <taxon>Araceae</taxon>
        <taxon>Aroideae</taxon>
        <taxon>Colocasieae</taxon>
        <taxon>Colocasia</taxon>
    </lineage>
</organism>
<dbReference type="InterPro" id="IPR046848">
    <property type="entry name" value="E_motif"/>
</dbReference>
<dbReference type="InterPro" id="IPR011990">
    <property type="entry name" value="TPR-like_helical_dom_sf"/>
</dbReference>
<dbReference type="PROSITE" id="PS51375">
    <property type="entry name" value="PPR"/>
    <property type="match status" value="5"/>
</dbReference>
<feature type="repeat" description="PPR" evidence="2">
    <location>
        <begin position="184"/>
        <end position="218"/>
    </location>
</feature>
<dbReference type="EMBL" id="NMUH01001238">
    <property type="protein sequence ID" value="MQL90406.1"/>
    <property type="molecule type" value="Genomic_DNA"/>
</dbReference>
<dbReference type="Pfam" id="PF13041">
    <property type="entry name" value="PPR_2"/>
    <property type="match status" value="2"/>
</dbReference>
<dbReference type="Proteomes" id="UP000652761">
    <property type="component" value="Unassembled WGS sequence"/>
</dbReference>
<reference evidence="3" key="1">
    <citation type="submission" date="2017-07" db="EMBL/GenBank/DDBJ databases">
        <title>Taro Niue Genome Assembly and Annotation.</title>
        <authorList>
            <person name="Atibalentja N."/>
            <person name="Keating K."/>
            <person name="Fields C.J."/>
        </authorList>
    </citation>
    <scope>NUCLEOTIDE SEQUENCE</scope>
    <source>
        <strain evidence="3">Niue_2</strain>
        <tissue evidence="3">Leaf</tissue>
    </source>
</reference>
<keyword evidence="4" id="KW-1185">Reference proteome</keyword>
<comment type="caution">
    <text evidence="3">The sequence shown here is derived from an EMBL/GenBank/DDBJ whole genome shotgun (WGS) entry which is preliminary data.</text>
</comment>
<dbReference type="SUPFAM" id="SSF48452">
    <property type="entry name" value="TPR-like"/>
    <property type="match status" value="1"/>
</dbReference>
<evidence type="ECO:0000313" key="4">
    <source>
        <dbReference type="Proteomes" id="UP000652761"/>
    </source>
</evidence>
<keyword evidence="1" id="KW-0677">Repeat</keyword>
<dbReference type="GO" id="GO:0009451">
    <property type="term" value="P:RNA modification"/>
    <property type="evidence" value="ECO:0007669"/>
    <property type="project" value="InterPro"/>
</dbReference>
<accession>A0A843V583</accession>
<dbReference type="Pfam" id="PF01535">
    <property type="entry name" value="PPR"/>
    <property type="match status" value="5"/>
</dbReference>
<dbReference type="InterPro" id="IPR046960">
    <property type="entry name" value="PPR_At4g14850-like_plant"/>
</dbReference>
<evidence type="ECO:0000313" key="3">
    <source>
        <dbReference type="EMBL" id="MQL90406.1"/>
    </source>
</evidence>
<feature type="repeat" description="PPR" evidence="2">
    <location>
        <begin position="285"/>
        <end position="319"/>
    </location>
</feature>
<feature type="repeat" description="PPR" evidence="2">
    <location>
        <begin position="523"/>
        <end position="557"/>
    </location>
</feature>
<dbReference type="GO" id="GO:0003723">
    <property type="term" value="F:RNA binding"/>
    <property type="evidence" value="ECO:0007669"/>
    <property type="project" value="InterPro"/>
</dbReference>
<dbReference type="PANTHER" id="PTHR47926:SF374">
    <property type="entry name" value="PENTATRICOPEPTIDE REPEAT-CONTAINING PROTEIN"/>
    <property type="match status" value="1"/>
</dbReference>
<evidence type="ECO:0008006" key="5">
    <source>
        <dbReference type="Google" id="ProtNLM"/>
    </source>
</evidence>
<feature type="repeat" description="PPR" evidence="2">
    <location>
        <begin position="81"/>
        <end position="111"/>
    </location>
</feature>
<dbReference type="PANTHER" id="PTHR47926">
    <property type="entry name" value="PENTATRICOPEPTIDE REPEAT-CONTAINING PROTEIN"/>
    <property type="match status" value="1"/>
</dbReference>
<dbReference type="FunFam" id="1.25.40.10:FF:000366">
    <property type="entry name" value="Pentatricopeptide (PPR) repeat-containing protein"/>
    <property type="match status" value="1"/>
</dbReference>
<dbReference type="Pfam" id="PF20431">
    <property type="entry name" value="E_motif"/>
    <property type="match status" value="1"/>
</dbReference>
<feature type="repeat" description="PPR" evidence="2">
    <location>
        <begin position="386"/>
        <end position="420"/>
    </location>
</feature>
<gene>
    <name evidence="3" type="ORF">Taro_022992</name>
</gene>
<sequence>MRNVLSLRHGDVAALLSACGRAGHLRLGSSLHAAILKTAHHFGFGGHRDVILVWNSLVSMYAKCGELADAAKVLRRMEFRDAVSWNSIISGCLGKGELELAFRFFRQMQDLPEGARCDHATLTTLLSACVEPELLYACRMVHSVAITNGLGGITPVGNALVTAYYRCGCDSWAKKVFDEMPEKNVITWTAAVSGLARCESFEDSLLLFREMIRTSVDANSMTYSSCLTACSGLRALREGCIIHGRVVKTGHVADLCLESALMDMYSKCGAIEDARRIFESAEELDGVSYTVMLVGFAQNGMEEQAFNLFVRIVKSGIHVDPNMISAILGAFGDSASLSLGKQIHASVIKTCFGSNLFVGNGLINMYSKCGELGDAVEAFSQMVQRNLVSWNSVIAALARHGQGSEALQFYESMKLEGIKPTDVTFLSLLHACSHVGSIEKGMDFLRAMSEVHGINPRVEHYACVVDMMGRAGRLEEAKSFIEGLPLEPTYVLWQSLLGACGIQGNSEMGAYAAQRLLLVAPESPAAYVLMANIYCAEERWEDRARVIKKMKEMGVKKEPGMSWIEVGRDVHIFVVGNRHHPQSEDIYDVLELLTSAICEESYIPD</sequence>
<dbReference type="Gene3D" id="1.25.40.10">
    <property type="entry name" value="Tetratricopeptide repeat domain"/>
    <property type="match status" value="4"/>
</dbReference>
<dbReference type="FunFam" id="1.25.40.10:FF:000031">
    <property type="entry name" value="Pentatricopeptide repeat-containing protein mitochondrial"/>
    <property type="match status" value="1"/>
</dbReference>
<proteinExistence type="predicted"/>
<evidence type="ECO:0000256" key="2">
    <source>
        <dbReference type="PROSITE-ProRule" id="PRU00708"/>
    </source>
</evidence>
<dbReference type="NCBIfam" id="TIGR00756">
    <property type="entry name" value="PPR"/>
    <property type="match status" value="6"/>
</dbReference>
<dbReference type="FunFam" id="1.25.40.10:FF:000285">
    <property type="entry name" value="Pentatricopeptide repeat-containing protein, chloroplastic"/>
    <property type="match status" value="1"/>
</dbReference>
<name>A0A843V583_COLES</name>
<dbReference type="OrthoDB" id="635740at2759"/>
<dbReference type="InterPro" id="IPR002885">
    <property type="entry name" value="PPR_rpt"/>
</dbReference>
<protein>
    <recommendedName>
        <fullName evidence="5">Pentatricopeptide repeat-containing protein</fullName>
    </recommendedName>
</protein>
<evidence type="ECO:0000256" key="1">
    <source>
        <dbReference type="ARBA" id="ARBA00022737"/>
    </source>
</evidence>